<evidence type="ECO:0000256" key="1">
    <source>
        <dbReference type="SAM" id="MobiDB-lite"/>
    </source>
</evidence>
<dbReference type="Proteomes" id="UP000002051">
    <property type="component" value="Unassembled WGS sequence"/>
</dbReference>
<keyword evidence="4" id="KW-1185">Reference proteome</keyword>
<evidence type="ECO:0000313" key="4">
    <source>
        <dbReference type="Proteomes" id="UP000002051"/>
    </source>
</evidence>
<proteinExistence type="predicted"/>
<dbReference type="AlphaFoldDB" id="A0A072VP24"/>
<feature type="compositionally biased region" description="Basic and acidic residues" evidence="1">
    <location>
        <begin position="1"/>
        <end position="13"/>
    </location>
</feature>
<name>A0A072VP24_MEDTR</name>
<gene>
    <name evidence="2" type="ordered locus">MTR_1g102730</name>
</gene>
<sequence>MNNSLTDDHENRDISSTAEPPTQPDNSTLIDAPSWVTSWGYPTQQVDSLVRSNEKQEKGSKPSQKSNL</sequence>
<feature type="region of interest" description="Disordered" evidence="1">
    <location>
        <begin position="1"/>
        <end position="68"/>
    </location>
</feature>
<evidence type="ECO:0000313" key="3">
    <source>
        <dbReference type="EnsemblPlants" id="KEH43779"/>
    </source>
</evidence>
<dbReference type="EnsemblPlants" id="KEH43779">
    <property type="protein sequence ID" value="KEH43779"/>
    <property type="gene ID" value="MTR_1g102730"/>
</dbReference>
<accession>A0A072VP24</accession>
<dbReference type="EMBL" id="CM001217">
    <property type="protein sequence ID" value="KEH43779.1"/>
    <property type="molecule type" value="Genomic_DNA"/>
</dbReference>
<dbReference type="HOGENOM" id="CLU_2797723_0_0_1"/>
<protein>
    <submittedName>
        <fullName evidence="2 3">Uncharacterized protein</fullName>
    </submittedName>
</protein>
<feature type="compositionally biased region" description="Polar residues" evidence="1">
    <location>
        <begin position="14"/>
        <end position="51"/>
    </location>
</feature>
<organism evidence="2 4">
    <name type="scientific">Medicago truncatula</name>
    <name type="common">Barrel medic</name>
    <name type="synonym">Medicago tribuloides</name>
    <dbReference type="NCBI Taxonomy" id="3880"/>
    <lineage>
        <taxon>Eukaryota</taxon>
        <taxon>Viridiplantae</taxon>
        <taxon>Streptophyta</taxon>
        <taxon>Embryophyta</taxon>
        <taxon>Tracheophyta</taxon>
        <taxon>Spermatophyta</taxon>
        <taxon>Magnoliopsida</taxon>
        <taxon>eudicotyledons</taxon>
        <taxon>Gunneridae</taxon>
        <taxon>Pentapetalae</taxon>
        <taxon>rosids</taxon>
        <taxon>fabids</taxon>
        <taxon>Fabales</taxon>
        <taxon>Fabaceae</taxon>
        <taxon>Papilionoideae</taxon>
        <taxon>50 kb inversion clade</taxon>
        <taxon>NPAAA clade</taxon>
        <taxon>Hologalegina</taxon>
        <taxon>IRL clade</taxon>
        <taxon>Trifolieae</taxon>
        <taxon>Medicago</taxon>
    </lineage>
</organism>
<evidence type="ECO:0000313" key="2">
    <source>
        <dbReference type="EMBL" id="KEH43779.1"/>
    </source>
</evidence>
<reference evidence="3" key="3">
    <citation type="submission" date="2015-04" db="UniProtKB">
        <authorList>
            <consortium name="EnsemblPlants"/>
        </authorList>
    </citation>
    <scope>IDENTIFICATION</scope>
    <source>
        <strain evidence="3">cv. Jemalong A17</strain>
    </source>
</reference>
<reference evidence="2 4" key="2">
    <citation type="journal article" date="2014" name="BMC Genomics">
        <title>An improved genome release (version Mt4.0) for the model legume Medicago truncatula.</title>
        <authorList>
            <person name="Tang H."/>
            <person name="Krishnakumar V."/>
            <person name="Bidwell S."/>
            <person name="Rosen B."/>
            <person name="Chan A."/>
            <person name="Zhou S."/>
            <person name="Gentzbittel L."/>
            <person name="Childs K.L."/>
            <person name="Yandell M."/>
            <person name="Gundlach H."/>
            <person name="Mayer K.F."/>
            <person name="Schwartz D.C."/>
            <person name="Town C.D."/>
        </authorList>
    </citation>
    <scope>GENOME REANNOTATION</scope>
    <source>
        <strain evidence="2">A17</strain>
        <strain evidence="3 4">cv. Jemalong A17</strain>
    </source>
</reference>
<reference evidence="2 4" key="1">
    <citation type="journal article" date="2011" name="Nature">
        <title>The Medicago genome provides insight into the evolution of rhizobial symbioses.</title>
        <authorList>
            <person name="Young N.D."/>
            <person name="Debelle F."/>
            <person name="Oldroyd G.E."/>
            <person name="Geurts R."/>
            <person name="Cannon S.B."/>
            <person name="Udvardi M.K."/>
            <person name="Benedito V.A."/>
            <person name="Mayer K.F."/>
            <person name="Gouzy J."/>
            <person name="Schoof H."/>
            <person name="Van de Peer Y."/>
            <person name="Proost S."/>
            <person name="Cook D.R."/>
            <person name="Meyers B.C."/>
            <person name="Spannagl M."/>
            <person name="Cheung F."/>
            <person name="De Mita S."/>
            <person name="Krishnakumar V."/>
            <person name="Gundlach H."/>
            <person name="Zhou S."/>
            <person name="Mudge J."/>
            <person name="Bharti A.K."/>
            <person name="Murray J.D."/>
            <person name="Naoumkina M.A."/>
            <person name="Rosen B."/>
            <person name="Silverstein K.A."/>
            <person name="Tang H."/>
            <person name="Rombauts S."/>
            <person name="Zhao P.X."/>
            <person name="Zhou P."/>
            <person name="Barbe V."/>
            <person name="Bardou P."/>
            <person name="Bechner M."/>
            <person name="Bellec A."/>
            <person name="Berger A."/>
            <person name="Berges H."/>
            <person name="Bidwell S."/>
            <person name="Bisseling T."/>
            <person name="Choisne N."/>
            <person name="Couloux A."/>
            <person name="Denny R."/>
            <person name="Deshpande S."/>
            <person name="Dai X."/>
            <person name="Doyle J.J."/>
            <person name="Dudez A.M."/>
            <person name="Farmer A.D."/>
            <person name="Fouteau S."/>
            <person name="Franken C."/>
            <person name="Gibelin C."/>
            <person name="Gish J."/>
            <person name="Goldstein S."/>
            <person name="Gonzalez A.J."/>
            <person name="Green P.J."/>
            <person name="Hallab A."/>
            <person name="Hartog M."/>
            <person name="Hua A."/>
            <person name="Humphray S.J."/>
            <person name="Jeong D.H."/>
            <person name="Jing Y."/>
            <person name="Jocker A."/>
            <person name="Kenton S.M."/>
            <person name="Kim D.J."/>
            <person name="Klee K."/>
            <person name="Lai H."/>
            <person name="Lang C."/>
            <person name="Lin S."/>
            <person name="Macmil S.L."/>
            <person name="Magdelenat G."/>
            <person name="Matthews L."/>
            <person name="McCorrison J."/>
            <person name="Monaghan E.L."/>
            <person name="Mun J.H."/>
            <person name="Najar F.Z."/>
            <person name="Nicholson C."/>
            <person name="Noirot C."/>
            <person name="O'Bleness M."/>
            <person name="Paule C.R."/>
            <person name="Poulain J."/>
            <person name="Prion F."/>
            <person name="Qin B."/>
            <person name="Qu C."/>
            <person name="Retzel E.F."/>
            <person name="Riddle C."/>
            <person name="Sallet E."/>
            <person name="Samain S."/>
            <person name="Samson N."/>
            <person name="Sanders I."/>
            <person name="Saurat O."/>
            <person name="Scarpelli C."/>
            <person name="Schiex T."/>
            <person name="Segurens B."/>
            <person name="Severin A.J."/>
            <person name="Sherrier D.J."/>
            <person name="Shi R."/>
            <person name="Sims S."/>
            <person name="Singer S.R."/>
            <person name="Sinharoy S."/>
            <person name="Sterck L."/>
            <person name="Viollet A."/>
            <person name="Wang B.B."/>
            <person name="Wang K."/>
            <person name="Wang M."/>
            <person name="Wang X."/>
            <person name="Warfsmann J."/>
            <person name="Weissenbach J."/>
            <person name="White D.D."/>
            <person name="White J.D."/>
            <person name="Wiley G.B."/>
            <person name="Wincker P."/>
            <person name="Xing Y."/>
            <person name="Yang L."/>
            <person name="Yao Z."/>
            <person name="Ying F."/>
            <person name="Zhai J."/>
            <person name="Zhou L."/>
            <person name="Zuber A."/>
            <person name="Denarie J."/>
            <person name="Dixon R.A."/>
            <person name="May G.D."/>
            <person name="Schwartz D.C."/>
            <person name="Rogers J."/>
            <person name="Quetier F."/>
            <person name="Town C.D."/>
            <person name="Roe B.A."/>
        </authorList>
    </citation>
    <scope>NUCLEOTIDE SEQUENCE [LARGE SCALE GENOMIC DNA]</scope>
    <source>
        <strain evidence="2">A17</strain>
        <strain evidence="3 4">cv. Jemalong A17</strain>
    </source>
</reference>